<reference evidence="2 3" key="1">
    <citation type="submission" date="2020-03" db="EMBL/GenBank/DDBJ databases">
        <authorList>
            <consortium name="Genoscope - CEA"/>
            <person name="William W."/>
        </authorList>
    </citation>
    <scope>NUCLEOTIDE SEQUENCE [LARGE SCALE GENOMIC DNA]</scope>
    <source>
        <strain evidence="3">DSM 16959</strain>
    </source>
</reference>
<protein>
    <submittedName>
        <fullName evidence="2">Uncharacterized protein</fullName>
    </submittedName>
</protein>
<evidence type="ECO:0000313" key="2">
    <source>
        <dbReference type="EMBL" id="CAB1368991.1"/>
    </source>
</evidence>
<evidence type="ECO:0000313" key="3">
    <source>
        <dbReference type="Proteomes" id="UP000515733"/>
    </source>
</evidence>
<feature type="region of interest" description="Disordered" evidence="1">
    <location>
        <begin position="48"/>
        <end position="70"/>
    </location>
</feature>
<proteinExistence type="predicted"/>
<dbReference type="EMBL" id="LR778301">
    <property type="protein sequence ID" value="CAB1368991.1"/>
    <property type="molecule type" value="Genomic_DNA"/>
</dbReference>
<gene>
    <name evidence="2" type="ORF">DENOEST_1826</name>
</gene>
<name>A0A6S6Y185_9PROT</name>
<accession>A0A6S6Y185</accession>
<dbReference type="KEGG" id="doe:DENOEST_1826"/>
<evidence type="ECO:0000256" key="1">
    <source>
        <dbReference type="SAM" id="MobiDB-lite"/>
    </source>
</evidence>
<sequence length="82" mass="9144">MSSIRVVVKIPTSIYPELVADLSNVQLRDRAERLRILALLGLRDVQRLPPPSVRESPATEDVSKPDQRATATKLIQRLKGSL</sequence>
<dbReference type="AlphaFoldDB" id="A0A6S6Y185"/>
<keyword evidence="3" id="KW-1185">Reference proteome</keyword>
<organism evidence="2 3">
    <name type="scientific">Denitratisoma oestradiolicum</name>
    <dbReference type="NCBI Taxonomy" id="311182"/>
    <lineage>
        <taxon>Bacteria</taxon>
        <taxon>Pseudomonadati</taxon>
        <taxon>Pseudomonadota</taxon>
        <taxon>Betaproteobacteria</taxon>
        <taxon>Nitrosomonadales</taxon>
        <taxon>Sterolibacteriaceae</taxon>
        <taxon>Denitratisoma</taxon>
    </lineage>
</organism>
<dbReference type="Proteomes" id="UP000515733">
    <property type="component" value="Chromosome"/>
</dbReference>